<dbReference type="InterPro" id="IPR035979">
    <property type="entry name" value="RBD_domain_sf"/>
</dbReference>
<proteinExistence type="predicted"/>
<feature type="compositionally biased region" description="Polar residues" evidence="3">
    <location>
        <begin position="1"/>
        <end position="28"/>
    </location>
</feature>
<reference evidence="5" key="1">
    <citation type="submission" date="2021-01" db="EMBL/GenBank/DDBJ databases">
        <authorList>
            <consortium name="Aspergillus puulaauensis MK2 genome sequencing consortium"/>
            <person name="Kazuki M."/>
            <person name="Futagami T."/>
        </authorList>
    </citation>
    <scope>NUCLEOTIDE SEQUENCE</scope>
    <source>
        <strain evidence="5">MK2</strain>
    </source>
</reference>
<dbReference type="GeneID" id="64967971"/>
<accession>A0A7R8AGG2</accession>
<dbReference type="SUPFAM" id="SSF54928">
    <property type="entry name" value="RNA-binding domain, RBD"/>
    <property type="match status" value="1"/>
</dbReference>
<name>A0A7R8AGG2_9EURO</name>
<evidence type="ECO:0000259" key="4">
    <source>
        <dbReference type="PROSITE" id="PS50102"/>
    </source>
</evidence>
<dbReference type="PANTHER" id="PTHR23189">
    <property type="entry name" value="RNA RECOGNITION MOTIF-CONTAINING"/>
    <property type="match status" value="1"/>
</dbReference>
<protein>
    <recommendedName>
        <fullName evidence="4">RRM domain-containing protein</fullName>
    </recommendedName>
</protein>
<evidence type="ECO:0000256" key="2">
    <source>
        <dbReference type="PROSITE-ProRule" id="PRU00176"/>
    </source>
</evidence>
<dbReference type="KEGG" id="apuu:APUU_10794A"/>
<feature type="domain" description="RRM" evidence="4">
    <location>
        <begin position="458"/>
        <end position="542"/>
    </location>
</feature>
<dbReference type="Proteomes" id="UP000654913">
    <property type="component" value="Chromosome 1"/>
</dbReference>
<dbReference type="OrthoDB" id="417481at2759"/>
<dbReference type="CDD" id="cd12532">
    <property type="entry name" value="RRM3_MEI2_fungi"/>
    <property type="match status" value="1"/>
</dbReference>
<keyword evidence="1 2" id="KW-0694">RNA-binding</keyword>
<dbReference type="PROSITE" id="PS50102">
    <property type="entry name" value="RRM"/>
    <property type="match status" value="1"/>
</dbReference>
<keyword evidence="6" id="KW-1185">Reference proteome</keyword>
<dbReference type="InterPro" id="IPR007201">
    <property type="entry name" value="Mei2-like_Rrm_C"/>
</dbReference>
<feature type="region of interest" description="Disordered" evidence="3">
    <location>
        <begin position="1"/>
        <end position="36"/>
    </location>
</feature>
<evidence type="ECO:0000313" key="5">
    <source>
        <dbReference type="EMBL" id="BCS17966.1"/>
    </source>
</evidence>
<dbReference type="RefSeq" id="XP_041550160.1">
    <property type="nucleotide sequence ID" value="XM_041704751.1"/>
</dbReference>
<evidence type="ECO:0000313" key="6">
    <source>
        <dbReference type="Proteomes" id="UP000654913"/>
    </source>
</evidence>
<dbReference type="Pfam" id="PF04059">
    <property type="entry name" value="RRM_2"/>
    <property type="match status" value="1"/>
</dbReference>
<sequence>MRGTNSPRGLSSPSSTDGVASPNGSPDTKLTAFSPEDVRSKAFSDSSAWGPFDDWTGFKQFFSTASSDPFLVPNNVPNRPQLSPTAASFTPIGVADVVGANRVHLKTKDLSSSEICLLAASSDVDPGAAEALPNSRLERPVSAYGAIGSDRIHRDYISLSPTRSKYEPEGPLRALLIENVPNNLTYMSLAGFFNRREFTSLRGPILSELSSMGKVYVSFTDCRETKKAIEKVRLLRPEWRVFSLTPKEYVQHLDPALLSQTSDYEGQLLATVYYDSRNPRLNQRTVARSLETLAMTFGDIKTFTASPSGQENIAEFHIEYFNIRDAENVMTTLNGTSVDDCVVEVSLFRPDVESETHPSPHSPCSMKGSVSCLDAPHQEDASWTSPQHNHAPYMELSPTGRSTIPPGEHAGLMDWMTRAGERILPSPRREITRYPDIRLSNQNAVDVERIRLGLDVRTTIMLRNIPNKIDQAMLKAIVDETSAGKYDFMYLRIDFANNCNVGYAFINFEDPIDIIDFVKARAGRTWNCFNSDKVAEVSYATIQGKDCLVQKFRNSSVMLEHPSFRPKIFHTGPGPLAGREDRFPGPDNPSKMRRSIENAEHVGLFAPRVGQQYRDEQRRRRSQFDRGTTAAEREIVYVRTLAPRRPLGAVGNGLKSAPCTYPGMKMWYDSDISDQGPKTS</sequence>
<organism evidence="5 6">
    <name type="scientific">Aspergillus puulaauensis</name>
    <dbReference type="NCBI Taxonomy" id="1220207"/>
    <lineage>
        <taxon>Eukaryota</taxon>
        <taxon>Fungi</taxon>
        <taxon>Dikarya</taxon>
        <taxon>Ascomycota</taxon>
        <taxon>Pezizomycotina</taxon>
        <taxon>Eurotiomycetes</taxon>
        <taxon>Eurotiomycetidae</taxon>
        <taxon>Eurotiales</taxon>
        <taxon>Aspergillaceae</taxon>
        <taxon>Aspergillus</taxon>
    </lineage>
</organism>
<dbReference type="AlphaFoldDB" id="A0A7R8AGG2"/>
<gene>
    <name evidence="5" type="ORF">APUU_10794A</name>
</gene>
<dbReference type="InterPro" id="IPR034862">
    <property type="entry name" value="Fungal_Mei2-like_RRM3"/>
</dbReference>
<evidence type="ECO:0000256" key="1">
    <source>
        <dbReference type="ARBA" id="ARBA00022884"/>
    </source>
</evidence>
<dbReference type="EMBL" id="AP024443">
    <property type="protein sequence ID" value="BCS17966.1"/>
    <property type="molecule type" value="Genomic_DNA"/>
</dbReference>
<dbReference type="GO" id="GO:0003723">
    <property type="term" value="F:RNA binding"/>
    <property type="evidence" value="ECO:0007669"/>
    <property type="project" value="UniProtKB-UniRule"/>
</dbReference>
<evidence type="ECO:0000256" key="3">
    <source>
        <dbReference type="SAM" id="MobiDB-lite"/>
    </source>
</evidence>
<dbReference type="InterPro" id="IPR000504">
    <property type="entry name" value="RRM_dom"/>
</dbReference>
<reference evidence="5" key="2">
    <citation type="submission" date="2021-02" db="EMBL/GenBank/DDBJ databases">
        <title>Aspergillus puulaauensis MK2 genome sequence.</title>
        <authorList>
            <person name="Futagami T."/>
            <person name="Mori K."/>
            <person name="Kadooka C."/>
            <person name="Tanaka T."/>
        </authorList>
    </citation>
    <scope>NUCLEOTIDE SEQUENCE</scope>
    <source>
        <strain evidence="5">MK2</strain>
    </source>
</reference>